<feature type="compositionally biased region" description="Basic and acidic residues" evidence="1">
    <location>
        <begin position="375"/>
        <end position="406"/>
    </location>
</feature>
<dbReference type="STRING" id="34508.A0A4U5MJL3"/>
<dbReference type="Proteomes" id="UP000298663">
    <property type="component" value="Unassembled WGS sequence"/>
</dbReference>
<evidence type="ECO:0000256" key="1">
    <source>
        <dbReference type="SAM" id="MobiDB-lite"/>
    </source>
</evidence>
<proteinExistence type="predicted"/>
<dbReference type="OrthoDB" id="5805078at2759"/>
<gene>
    <name evidence="2" type="ORF">L596_021726</name>
</gene>
<accession>A0A4U5MJL3</accession>
<reference evidence="2 3" key="2">
    <citation type="journal article" date="2019" name="G3 (Bethesda)">
        <title>Hybrid Assembly of the Genome of the Entomopathogenic Nematode Steinernema carpocapsae Identifies the X-Chromosome.</title>
        <authorList>
            <person name="Serra L."/>
            <person name="Macchietto M."/>
            <person name="Macias-Munoz A."/>
            <person name="McGill C.J."/>
            <person name="Rodriguez I.M."/>
            <person name="Rodriguez B."/>
            <person name="Murad R."/>
            <person name="Mortazavi A."/>
        </authorList>
    </citation>
    <scope>NUCLEOTIDE SEQUENCE [LARGE SCALE GENOMIC DNA]</scope>
    <source>
        <strain evidence="2 3">ALL</strain>
    </source>
</reference>
<dbReference type="EMBL" id="AZBU02000007">
    <property type="protein sequence ID" value="TKR69586.1"/>
    <property type="molecule type" value="Genomic_DNA"/>
</dbReference>
<feature type="region of interest" description="Disordered" evidence="1">
    <location>
        <begin position="1"/>
        <end position="44"/>
    </location>
</feature>
<sequence length="434" mass="48969">MTSKKERTKSDEATQNKSKASNREKSKSETKKSTKSAKISETSENDVERIRAAGYFMEWTKNVLTQYGSLIWDLYVVPLEELCTRKNEEATLLKKDLNMLDQLTADTAQGKALKKAVERANRWPSVEGNYKPTTRDRFLTMAEAACYYKLKQAVKVLGSLMGVLARFKDFLDSNMKLMQKHSAECALILVSALRAFDAACTLAEVFDLQPVDRATCLSLFKKYMNTYEIPPAKNINVPLEIHPEVRKYEKKLEAQIGYFRTVVYLAGKAMIDMAEHMLLSFQNTFLEEAASETKMILDRLPGQFMYPEPLLLSLYAMEVLQNPPPNKYSLAATREILEEFSLVDSSRSQSTLRTASTRGNSSKTVNAKASAKSQRKSEKSQKKAAYKSDKSNKSATDGSKRHEKSNSFRSASDELEDTQEGDESPPTARDVRHS</sequence>
<keyword evidence="3" id="KW-1185">Reference proteome</keyword>
<evidence type="ECO:0000313" key="3">
    <source>
        <dbReference type="Proteomes" id="UP000298663"/>
    </source>
</evidence>
<feature type="compositionally biased region" description="Polar residues" evidence="1">
    <location>
        <begin position="347"/>
        <end position="365"/>
    </location>
</feature>
<dbReference type="AlphaFoldDB" id="A0A4U5MJL3"/>
<name>A0A4U5MJL3_STECR</name>
<feature type="compositionally biased region" description="Basic and acidic residues" evidence="1">
    <location>
        <begin position="21"/>
        <end position="32"/>
    </location>
</feature>
<comment type="caution">
    <text evidence="2">The sequence shown here is derived from an EMBL/GenBank/DDBJ whole genome shotgun (WGS) entry which is preliminary data.</text>
</comment>
<organism evidence="2 3">
    <name type="scientific">Steinernema carpocapsae</name>
    <name type="common">Entomopathogenic nematode</name>
    <dbReference type="NCBI Taxonomy" id="34508"/>
    <lineage>
        <taxon>Eukaryota</taxon>
        <taxon>Metazoa</taxon>
        <taxon>Ecdysozoa</taxon>
        <taxon>Nematoda</taxon>
        <taxon>Chromadorea</taxon>
        <taxon>Rhabditida</taxon>
        <taxon>Tylenchina</taxon>
        <taxon>Panagrolaimomorpha</taxon>
        <taxon>Strongyloidoidea</taxon>
        <taxon>Steinernematidae</taxon>
        <taxon>Steinernema</taxon>
    </lineage>
</organism>
<evidence type="ECO:0000313" key="2">
    <source>
        <dbReference type="EMBL" id="TKR69586.1"/>
    </source>
</evidence>
<feature type="region of interest" description="Disordered" evidence="1">
    <location>
        <begin position="347"/>
        <end position="434"/>
    </location>
</feature>
<feature type="compositionally biased region" description="Acidic residues" evidence="1">
    <location>
        <begin position="413"/>
        <end position="423"/>
    </location>
</feature>
<protein>
    <submittedName>
        <fullName evidence="2">Uncharacterized protein</fullName>
    </submittedName>
</protein>
<feature type="compositionally biased region" description="Basic and acidic residues" evidence="1">
    <location>
        <begin position="1"/>
        <end position="14"/>
    </location>
</feature>
<reference evidence="2 3" key="1">
    <citation type="journal article" date="2015" name="Genome Biol.">
        <title>Comparative genomics of Steinernema reveals deeply conserved gene regulatory networks.</title>
        <authorList>
            <person name="Dillman A.R."/>
            <person name="Macchietto M."/>
            <person name="Porter C.F."/>
            <person name="Rogers A."/>
            <person name="Williams B."/>
            <person name="Antoshechkin I."/>
            <person name="Lee M.M."/>
            <person name="Goodwin Z."/>
            <person name="Lu X."/>
            <person name="Lewis E.E."/>
            <person name="Goodrich-Blair H."/>
            <person name="Stock S.P."/>
            <person name="Adams B.J."/>
            <person name="Sternberg P.W."/>
            <person name="Mortazavi A."/>
        </authorList>
    </citation>
    <scope>NUCLEOTIDE SEQUENCE [LARGE SCALE GENOMIC DNA]</scope>
    <source>
        <strain evidence="2 3">ALL</strain>
    </source>
</reference>